<proteinExistence type="predicted"/>
<feature type="non-terminal residue" evidence="1">
    <location>
        <position position="107"/>
    </location>
</feature>
<gene>
    <name evidence="1" type="ORF">T10_3436</name>
</gene>
<evidence type="ECO:0000313" key="1">
    <source>
        <dbReference type="EMBL" id="KRZ64981.1"/>
    </source>
</evidence>
<dbReference type="EMBL" id="JYDO01000613">
    <property type="protein sequence ID" value="KRZ64981.1"/>
    <property type="molecule type" value="Genomic_DNA"/>
</dbReference>
<reference evidence="1 2" key="1">
    <citation type="submission" date="2015-01" db="EMBL/GenBank/DDBJ databases">
        <title>Evolution of Trichinella species and genotypes.</title>
        <authorList>
            <person name="Korhonen P.K."/>
            <person name="Edoardo P."/>
            <person name="Giuseppe L.R."/>
            <person name="Gasser R.B."/>
        </authorList>
    </citation>
    <scope>NUCLEOTIDE SEQUENCE [LARGE SCALE GENOMIC DNA]</scope>
    <source>
        <strain evidence="1">ISS1980</strain>
    </source>
</reference>
<comment type="caution">
    <text evidence="1">The sequence shown here is derived from an EMBL/GenBank/DDBJ whole genome shotgun (WGS) entry which is preliminary data.</text>
</comment>
<protein>
    <submittedName>
        <fullName evidence="1">Uncharacterized protein</fullName>
    </submittedName>
</protein>
<keyword evidence="2" id="KW-1185">Reference proteome</keyword>
<dbReference type="AlphaFoldDB" id="A0A0V1LZN7"/>
<organism evidence="1 2">
    <name type="scientific">Trichinella papuae</name>
    <dbReference type="NCBI Taxonomy" id="268474"/>
    <lineage>
        <taxon>Eukaryota</taxon>
        <taxon>Metazoa</taxon>
        <taxon>Ecdysozoa</taxon>
        <taxon>Nematoda</taxon>
        <taxon>Enoplea</taxon>
        <taxon>Dorylaimia</taxon>
        <taxon>Trichinellida</taxon>
        <taxon>Trichinellidae</taxon>
        <taxon>Trichinella</taxon>
    </lineage>
</organism>
<feature type="non-terminal residue" evidence="1">
    <location>
        <position position="1"/>
    </location>
</feature>
<name>A0A0V1LZN7_9BILA</name>
<evidence type="ECO:0000313" key="2">
    <source>
        <dbReference type="Proteomes" id="UP000054843"/>
    </source>
</evidence>
<sequence>IIIVDTLNKFFSVFDDVFEEDIRSTVTCNSNKIQKCRNYKVLFVKSKIPDFRNTSLLLALCTCMHFEFSPIIDCLFPIIIMELNYTSNIFTLAICIQQRTSLDFQSR</sequence>
<dbReference type="Proteomes" id="UP000054843">
    <property type="component" value="Unassembled WGS sequence"/>
</dbReference>
<accession>A0A0V1LZN7</accession>